<dbReference type="EMBL" id="BLXT01002645">
    <property type="protein sequence ID" value="GFN96101.1"/>
    <property type="molecule type" value="Genomic_DNA"/>
</dbReference>
<dbReference type="Proteomes" id="UP000735302">
    <property type="component" value="Unassembled WGS sequence"/>
</dbReference>
<sequence>MNFFSALQTSSWQPIAQITKESPGEVYIDPATPNVQAEGSISYDMLMKDSEIIVKWNGPVFDAIKKFRCDALTFDHDFEVSRMYGCYCRLKSSTVGL</sequence>
<keyword evidence="2" id="KW-1185">Reference proteome</keyword>
<name>A0AAV3ZN69_9GAST</name>
<evidence type="ECO:0000313" key="2">
    <source>
        <dbReference type="Proteomes" id="UP000735302"/>
    </source>
</evidence>
<protein>
    <submittedName>
        <fullName evidence="1">Uncharacterized protein</fullName>
    </submittedName>
</protein>
<reference evidence="1 2" key="1">
    <citation type="journal article" date="2021" name="Elife">
        <title>Chloroplast acquisition without the gene transfer in kleptoplastic sea slugs, Plakobranchus ocellatus.</title>
        <authorList>
            <person name="Maeda T."/>
            <person name="Takahashi S."/>
            <person name="Yoshida T."/>
            <person name="Shimamura S."/>
            <person name="Takaki Y."/>
            <person name="Nagai Y."/>
            <person name="Toyoda A."/>
            <person name="Suzuki Y."/>
            <person name="Arimoto A."/>
            <person name="Ishii H."/>
            <person name="Satoh N."/>
            <person name="Nishiyama T."/>
            <person name="Hasebe M."/>
            <person name="Maruyama T."/>
            <person name="Minagawa J."/>
            <person name="Obokata J."/>
            <person name="Shigenobu S."/>
        </authorList>
    </citation>
    <scope>NUCLEOTIDE SEQUENCE [LARGE SCALE GENOMIC DNA]</scope>
</reference>
<comment type="caution">
    <text evidence="1">The sequence shown here is derived from an EMBL/GenBank/DDBJ whole genome shotgun (WGS) entry which is preliminary data.</text>
</comment>
<proteinExistence type="predicted"/>
<organism evidence="1 2">
    <name type="scientific">Plakobranchus ocellatus</name>
    <dbReference type="NCBI Taxonomy" id="259542"/>
    <lineage>
        <taxon>Eukaryota</taxon>
        <taxon>Metazoa</taxon>
        <taxon>Spiralia</taxon>
        <taxon>Lophotrochozoa</taxon>
        <taxon>Mollusca</taxon>
        <taxon>Gastropoda</taxon>
        <taxon>Heterobranchia</taxon>
        <taxon>Euthyneura</taxon>
        <taxon>Panpulmonata</taxon>
        <taxon>Sacoglossa</taxon>
        <taxon>Placobranchoidea</taxon>
        <taxon>Plakobranchidae</taxon>
        <taxon>Plakobranchus</taxon>
    </lineage>
</organism>
<gene>
    <name evidence="1" type="ORF">PoB_002260700</name>
</gene>
<evidence type="ECO:0000313" key="1">
    <source>
        <dbReference type="EMBL" id="GFN96101.1"/>
    </source>
</evidence>
<dbReference type="AlphaFoldDB" id="A0AAV3ZN69"/>
<accession>A0AAV3ZN69</accession>